<evidence type="ECO:0000256" key="4">
    <source>
        <dbReference type="RuleBase" id="RU004262"/>
    </source>
</evidence>
<dbReference type="AlphaFoldDB" id="A0A4C1YDI1"/>
<dbReference type="PANTHER" id="PTHR11610">
    <property type="entry name" value="LIPASE"/>
    <property type="match status" value="1"/>
</dbReference>
<comment type="caution">
    <text evidence="8">The sequence shown here is derived from an EMBL/GenBank/DDBJ whole genome shotgun (WGS) entry which is preliminary data.</text>
</comment>
<dbReference type="SUPFAM" id="SSF53474">
    <property type="entry name" value="alpha/beta-Hydrolases"/>
    <property type="match status" value="1"/>
</dbReference>
<evidence type="ECO:0000256" key="1">
    <source>
        <dbReference type="ARBA" id="ARBA00004613"/>
    </source>
</evidence>
<evidence type="ECO:0000256" key="6">
    <source>
        <dbReference type="SAM" id="SignalP"/>
    </source>
</evidence>
<evidence type="ECO:0000259" key="7">
    <source>
        <dbReference type="Pfam" id="PF00151"/>
    </source>
</evidence>
<comment type="subcellular location">
    <subcellularLocation>
        <location evidence="1">Secreted</location>
    </subcellularLocation>
</comment>
<name>A0A4C1YDI1_EUMVA</name>
<dbReference type="CDD" id="cd00707">
    <property type="entry name" value="Pancreat_lipase_like"/>
    <property type="match status" value="1"/>
</dbReference>
<dbReference type="PANTHER" id="PTHR11610:SF173">
    <property type="entry name" value="LIPASE DOMAIN-CONTAINING PROTEIN-RELATED"/>
    <property type="match status" value="1"/>
</dbReference>
<feature type="region of interest" description="Disordered" evidence="5">
    <location>
        <begin position="359"/>
        <end position="382"/>
    </location>
</feature>
<proteinExistence type="inferred from homology"/>
<dbReference type="GO" id="GO:0016298">
    <property type="term" value="F:lipase activity"/>
    <property type="evidence" value="ECO:0007669"/>
    <property type="project" value="InterPro"/>
</dbReference>
<dbReference type="InterPro" id="IPR000734">
    <property type="entry name" value="TAG_lipase"/>
</dbReference>
<accession>A0A4C1YDI1</accession>
<protein>
    <submittedName>
        <fullName evidence="8">Pancreatic triacylglycerol lipase</fullName>
    </submittedName>
</protein>
<dbReference type="GO" id="GO:0017171">
    <property type="term" value="F:serine hydrolase activity"/>
    <property type="evidence" value="ECO:0007669"/>
    <property type="project" value="TreeGrafter"/>
</dbReference>
<dbReference type="Pfam" id="PF00151">
    <property type="entry name" value="Lipase"/>
    <property type="match status" value="1"/>
</dbReference>
<dbReference type="EMBL" id="BGZK01001148">
    <property type="protein sequence ID" value="GBP72517.1"/>
    <property type="molecule type" value="Genomic_DNA"/>
</dbReference>
<reference evidence="8 9" key="1">
    <citation type="journal article" date="2019" name="Commun. Biol.">
        <title>The bagworm genome reveals a unique fibroin gene that provides high tensile strength.</title>
        <authorList>
            <person name="Kono N."/>
            <person name="Nakamura H."/>
            <person name="Ohtoshi R."/>
            <person name="Tomita M."/>
            <person name="Numata K."/>
            <person name="Arakawa K."/>
        </authorList>
    </citation>
    <scope>NUCLEOTIDE SEQUENCE [LARGE SCALE GENOMIC DNA]</scope>
</reference>
<feature type="domain" description="Lipase" evidence="7">
    <location>
        <begin position="69"/>
        <end position="290"/>
    </location>
</feature>
<keyword evidence="9" id="KW-1185">Reference proteome</keyword>
<evidence type="ECO:0000256" key="3">
    <source>
        <dbReference type="ARBA" id="ARBA00022525"/>
    </source>
</evidence>
<dbReference type="STRING" id="151549.A0A4C1YDI1"/>
<feature type="compositionally biased region" description="Basic and acidic residues" evidence="5">
    <location>
        <begin position="359"/>
        <end position="370"/>
    </location>
</feature>
<feature type="chain" id="PRO_5020022407" evidence="6">
    <location>
        <begin position="19"/>
        <end position="382"/>
    </location>
</feature>
<keyword evidence="6" id="KW-0732">Signal</keyword>
<dbReference type="Gene3D" id="3.40.50.1820">
    <property type="entry name" value="alpha/beta hydrolase"/>
    <property type="match status" value="1"/>
</dbReference>
<dbReference type="GO" id="GO:0016042">
    <property type="term" value="P:lipid catabolic process"/>
    <property type="evidence" value="ECO:0007669"/>
    <property type="project" value="TreeGrafter"/>
</dbReference>
<keyword evidence="3" id="KW-0964">Secreted</keyword>
<evidence type="ECO:0000313" key="8">
    <source>
        <dbReference type="EMBL" id="GBP72517.1"/>
    </source>
</evidence>
<comment type="similarity">
    <text evidence="2 4">Belongs to the AB hydrolase superfamily. Lipase family.</text>
</comment>
<evidence type="ECO:0000256" key="2">
    <source>
        <dbReference type="ARBA" id="ARBA00010701"/>
    </source>
</evidence>
<organism evidence="8 9">
    <name type="scientific">Eumeta variegata</name>
    <name type="common">Bagworm moth</name>
    <name type="synonym">Eumeta japonica</name>
    <dbReference type="NCBI Taxonomy" id="151549"/>
    <lineage>
        <taxon>Eukaryota</taxon>
        <taxon>Metazoa</taxon>
        <taxon>Ecdysozoa</taxon>
        <taxon>Arthropoda</taxon>
        <taxon>Hexapoda</taxon>
        <taxon>Insecta</taxon>
        <taxon>Pterygota</taxon>
        <taxon>Neoptera</taxon>
        <taxon>Endopterygota</taxon>
        <taxon>Lepidoptera</taxon>
        <taxon>Glossata</taxon>
        <taxon>Ditrysia</taxon>
        <taxon>Tineoidea</taxon>
        <taxon>Psychidae</taxon>
        <taxon>Oiketicinae</taxon>
        <taxon>Eumeta</taxon>
    </lineage>
</organism>
<feature type="signal peptide" evidence="6">
    <location>
        <begin position="1"/>
        <end position="18"/>
    </location>
</feature>
<sequence>MKGAVACIFLLFACLVNSNPIEDITKDILRDKEELPPRFIQFADSGDTLHTVDLEAPVDYELLEEVTRNPANNEYWLYTRSNRNNAQILTHGNVNSVRNSNFDANKQTVIIAHGWLSNGNTEPNPTVRTAYLNKLDVNIITVDWRRLALSDYTTAALGVPAVGRGVGEFLVWLNANFGARFDNMHLVGFSLGAHLVGNAGRAAGGRIARVTGLDPAGPLWNYNSNRLGPNDGVFVEAIHTDGGYTVGGLGIGTAIAQVDFFPNGGISQPACYTNICNHNRAWELFGATVSYNHLEGRLCTSNLQITWNTCRGVALRMGNDDLRKTGKVKGIQENWFVLSPTQCIATIFESCGRAARSRHEQKEFRGDDARSPAPRAALGVTA</sequence>
<dbReference type="InterPro" id="IPR033906">
    <property type="entry name" value="Lipase_N"/>
</dbReference>
<evidence type="ECO:0000313" key="9">
    <source>
        <dbReference type="Proteomes" id="UP000299102"/>
    </source>
</evidence>
<dbReference type="OrthoDB" id="199913at2759"/>
<evidence type="ECO:0000256" key="5">
    <source>
        <dbReference type="SAM" id="MobiDB-lite"/>
    </source>
</evidence>
<dbReference type="Proteomes" id="UP000299102">
    <property type="component" value="Unassembled WGS sequence"/>
</dbReference>
<dbReference type="PRINTS" id="PR00821">
    <property type="entry name" value="TAGLIPASE"/>
</dbReference>
<dbReference type="InterPro" id="IPR013818">
    <property type="entry name" value="Lipase"/>
</dbReference>
<dbReference type="InterPro" id="IPR029058">
    <property type="entry name" value="AB_hydrolase_fold"/>
</dbReference>
<gene>
    <name evidence="8" type="primary">Pnlip</name>
    <name evidence="8" type="ORF">EVAR_47095_1</name>
</gene>
<dbReference type="GO" id="GO:0005615">
    <property type="term" value="C:extracellular space"/>
    <property type="evidence" value="ECO:0007669"/>
    <property type="project" value="TreeGrafter"/>
</dbReference>